<evidence type="ECO:0000256" key="9">
    <source>
        <dbReference type="ARBA" id="ARBA00022984"/>
    </source>
</evidence>
<evidence type="ECO:0000256" key="8">
    <source>
        <dbReference type="ARBA" id="ARBA00022960"/>
    </source>
</evidence>
<dbReference type="Gene3D" id="3.30.1390.30">
    <property type="entry name" value="Penicillin-binding protein 2a, domain 3"/>
    <property type="match status" value="1"/>
</dbReference>
<evidence type="ECO:0000256" key="6">
    <source>
        <dbReference type="ARBA" id="ARBA00022692"/>
    </source>
</evidence>
<feature type="non-terminal residue" evidence="15">
    <location>
        <position position="1"/>
    </location>
</feature>
<dbReference type="GO" id="GO:0009002">
    <property type="term" value="F:serine-type D-Ala-D-Ala carboxypeptidase activity"/>
    <property type="evidence" value="ECO:0007669"/>
    <property type="project" value="InterPro"/>
</dbReference>
<keyword evidence="10" id="KW-1133">Transmembrane helix</keyword>
<dbReference type="InterPro" id="IPR001460">
    <property type="entry name" value="PCN-bd_Tpept"/>
</dbReference>
<dbReference type="SUPFAM" id="SSF56519">
    <property type="entry name" value="Penicillin binding protein dimerisation domain"/>
    <property type="match status" value="1"/>
</dbReference>
<evidence type="ECO:0000256" key="7">
    <source>
        <dbReference type="ARBA" id="ARBA00022801"/>
    </source>
</evidence>
<keyword evidence="11" id="KW-0472">Membrane</keyword>
<dbReference type="Pfam" id="PF00905">
    <property type="entry name" value="Transpeptidase"/>
    <property type="match status" value="1"/>
</dbReference>
<evidence type="ECO:0000256" key="2">
    <source>
        <dbReference type="ARBA" id="ARBA00004236"/>
    </source>
</evidence>
<dbReference type="GO" id="GO:0071972">
    <property type="term" value="F:peptidoglycan L,D-transpeptidase activity"/>
    <property type="evidence" value="ECO:0007669"/>
    <property type="project" value="TreeGrafter"/>
</dbReference>
<comment type="caution">
    <text evidence="15">The sequence shown here is derived from an EMBL/GenBank/DDBJ whole genome shotgun (WGS) entry which is preliminary data.</text>
</comment>
<dbReference type="InterPro" id="IPR012338">
    <property type="entry name" value="Beta-lactam/transpept-like"/>
</dbReference>
<dbReference type="PANTHER" id="PTHR30627">
    <property type="entry name" value="PEPTIDOGLYCAN D,D-TRANSPEPTIDASE"/>
    <property type="match status" value="1"/>
</dbReference>
<evidence type="ECO:0000256" key="10">
    <source>
        <dbReference type="ARBA" id="ARBA00022989"/>
    </source>
</evidence>
<comment type="subcellular location">
    <subcellularLocation>
        <location evidence="2">Cell membrane</location>
    </subcellularLocation>
    <subcellularLocation>
        <location evidence="1">Membrane</location>
        <topology evidence="1">Single-pass membrane protein</topology>
    </subcellularLocation>
</comment>
<protein>
    <submittedName>
        <fullName evidence="15">Penicillin-binding protein 2</fullName>
    </submittedName>
</protein>
<name>A0A2M6YD53_9BACT</name>
<dbReference type="PANTHER" id="PTHR30627:SF2">
    <property type="entry name" value="PEPTIDOGLYCAN D,D-TRANSPEPTIDASE MRDA"/>
    <property type="match status" value="1"/>
</dbReference>
<keyword evidence="6" id="KW-0812">Transmembrane</keyword>
<dbReference type="AlphaFoldDB" id="A0A2M6YD53"/>
<evidence type="ECO:0000313" key="15">
    <source>
        <dbReference type="EMBL" id="PIU24608.1"/>
    </source>
</evidence>
<dbReference type="Pfam" id="PF03717">
    <property type="entry name" value="PBP_dimer"/>
    <property type="match status" value="1"/>
</dbReference>
<proteinExistence type="predicted"/>
<dbReference type="NCBIfam" id="TIGR03423">
    <property type="entry name" value="pbp2_mrdA"/>
    <property type="match status" value="1"/>
</dbReference>
<dbReference type="GO" id="GO:0009252">
    <property type="term" value="P:peptidoglycan biosynthetic process"/>
    <property type="evidence" value="ECO:0007669"/>
    <property type="project" value="UniProtKB-KW"/>
</dbReference>
<keyword evidence="12" id="KW-0961">Cell wall biogenesis/degradation</keyword>
<gene>
    <name evidence="15" type="primary">mrdA</name>
    <name evidence="15" type="ORF">COT12_00145</name>
</gene>
<evidence type="ECO:0000256" key="12">
    <source>
        <dbReference type="ARBA" id="ARBA00023316"/>
    </source>
</evidence>
<dbReference type="SUPFAM" id="SSF56601">
    <property type="entry name" value="beta-lactamase/transpeptidase-like"/>
    <property type="match status" value="1"/>
</dbReference>
<evidence type="ECO:0000256" key="3">
    <source>
        <dbReference type="ARBA" id="ARBA00022475"/>
    </source>
</evidence>
<evidence type="ECO:0000259" key="14">
    <source>
        <dbReference type="Pfam" id="PF03717"/>
    </source>
</evidence>
<reference evidence="16" key="1">
    <citation type="submission" date="2017-09" db="EMBL/GenBank/DDBJ databases">
        <title>Depth-based differentiation of microbial function through sediment-hosted aquifers and enrichment of novel symbionts in the deep terrestrial subsurface.</title>
        <authorList>
            <person name="Probst A.J."/>
            <person name="Ladd B."/>
            <person name="Jarett J.K."/>
            <person name="Geller-Mcgrath D.E."/>
            <person name="Sieber C.M.K."/>
            <person name="Emerson J.B."/>
            <person name="Anantharaman K."/>
            <person name="Thomas B.C."/>
            <person name="Malmstrom R."/>
            <person name="Stieglmeier M."/>
            <person name="Klingl A."/>
            <person name="Woyke T."/>
            <person name="Ryan C.M."/>
            <person name="Banfield J.F."/>
        </authorList>
    </citation>
    <scope>NUCLEOTIDE SEQUENCE [LARGE SCALE GENOMIC DNA]</scope>
</reference>
<feature type="domain" description="Penicillin-binding protein transpeptidase" evidence="13">
    <location>
        <begin position="263"/>
        <end position="591"/>
    </location>
</feature>
<keyword evidence="8" id="KW-0133">Cell shape</keyword>
<dbReference type="InterPro" id="IPR050515">
    <property type="entry name" value="Beta-lactam/transpept"/>
</dbReference>
<evidence type="ECO:0000256" key="4">
    <source>
        <dbReference type="ARBA" id="ARBA00022519"/>
    </source>
</evidence>
<evidence type="ECO:0000313" key="16">
    <source>
        <dbReference type="Proteomes" id="UP000229896"/>
    </source>
</evidence>
<keyword evidence="7" id="KW-0378">Hydrolase</keyword>
<dbReference type="InterPro" id="IPR036138">
    <property type="entry name" value="PBP_dimer_sf"/>
</dbReference>
<keyword evidence="3" id="KW-1003">Cell membrane</keyword>
<dbReference type="GO" id="GO:0008658">
    <property type="term" value="F:penicillin binding"/>
    <property type="evidence" value="ECO:0007669"/>
    <property type="project" value="InterPro"/>
</dbReference>
<dbReference type="EMBL" id="PEXI01000007">
    <property type="protein sequence ID" value="PIU24608.1"/>
    <property type="molecule type" value="Genomic_DNA"/>
</dbReference>
<dbReference type="GO" id="GO:0008360">
    <property type="term" value="P:regulation of cell shape"/>
    <property type="evidence" value="ECO:0007669"/>
    <property type="project" value="UniProtKB-KW"/>
</dbReference>
<dbReference type="Gene3D" id="3.90.1310.10">
    <property type="entry name" value="Penicillin-binding protein 2a (Domain 2)"/>
    <property type="match status" value="1"/>
</dbReference>
<evidence type="ECO:0000256" key="11">
    <source>
        <dbReference type="ARBA" id="ARBA00023136"/>
    </source>
</evidence>
<dbReference type="GO" id="GO:0005886">
    <property type="term" value="C:plasma membrane"/>
    <property type="evidence" value="ECO:0007669"/>
    <property type="project" value="UniProtKB-SubCell"/>
</dbReference>
<feature type="domain" description="Penicillin-binding protein dimerisation" evidence="14">
    <location>
        <begin position="49"/>
        <end position="219"/>
    </location>
</feature>
<dbReference type="Proteomes" id="UP000229896">
    <property type="component" value="Unassembled WGS sequence"/>
</dbReference>
<keyword evidence="9" id="KW-0573">Peptidoglycan synthesis</keyword>
<keyword evidence="5" id="KW-0645">Protease</keyword>
<sequence length="597" mass="64419">KGSVSIIKIFIAIVFLLLASRLFFLQVISASKNQNLAEGNSIRPRSILSSRGVISDVKGIWLARNKPSFVLGVYPSDLPKNQDDRKAEYQKLSNLLGVSADEIERKVNVAGLTSIQLTIIQIDLPHDQALILQEDTAGMPGVAVVAQSIREYKSDSGLAHILGYTGLVSEDELKTNPDYLMNEYAGKSGLEKTYQNYLRGTPGVEKVEVDSFGKVLRTLTDVDNLQPVTGDNITLNTDYNLQQIMATELATGIANSGTGSTSGTVIAQDPQTGAILGMVSLPAYDNNIFEGKLDNTAYKQLLSDPNLPLLNRATLGVYPSGSVIKIVMAAAGLNEGVISSSTAIETPPEISIGEYKFPDWKYHTGVTNVARAIAESNDIFFYALAGGYDKIKGLGVDRIDKYLSLFGFGAKTGIDLPSEASGLVPTPEWKQQQRGEGWYIGDTYHLGIGQGDLLTTPLQMLNALSAIANGGKLMKPQLVKEIVDSSGKTVKTFTPEIQRQDMVSASSISAVQAGMRLAVTSSAGSGRMLQDLPVTSAAKTGTAQFMNNQKEHAWFEAYAPYENPRISIMVMIEGGGEGYTVSEPVADNILKYYFSQK</sequence>
<dbReference type="InterPro" id="IPR017790">
    <property type="entry name" value="Penicillin-binding_protein_2"/>
</dbReference>
<dbReference type="InterPro" id="IPR005311">
    <property type="entry name" value="PBP_dimer"/>
</dbReference>
<evidence type="ECO:0000259" key="13">
    <source>
        <dbReference type="Pfam" id="PF00905"/>
    </source>
</evidence>
<keyword evidence="4" id="KW-0997">Cell inner membrane</keyword>
<dbReference type="GO" id="GO:0071555">
    <property type="term" value="P:cell wall organization"/>
    <property type="evidence" value="ECO:0007669"/>
    <property type="project" value="UniProtKB-KW"/>
</dbReference>
<accession>A0A2M6YD53</accession>
<evidence type="ECO:0000256" key="1">
    <source>
        <dbReference type="ARBA" id="ARBA00004167"/>
    </source>
</evidence>
<dbReference type="Gene3D" id="3.40.710.10">
    <property type="entry name" value="DD-peptidase/beta-lactamase superfamily"/>
    <property type="match status" value="1"/>
</dbReference>
<organism evidence="15 16">
    <name type="scientific">Candidatus Berkelbacteria bacterium CG08_land_8_20_14_0_20_39_8</name>
    <dbReference type="NCBI Taxonomy" id="1974511"/>
    <lineage>
        <taxon>Bacteria</taxon>
        <taxon>Candidatus Berkelbacteria</taxon>
    </lineage>
</organism>
<evidence type="ECO:0000256" key="5">
    <source>
        <dbReference type="ARBA" id="ARBA00022670"/>
    </source>
</evidence>
<dbReference type="GO" id="GO:0006508">
    <property type="term" value="P:proteolysis"/>
    <property type="evidence" value="ECO:0007669"/>
    <property type="project" value="UniProtKB-KW"/>
</dbReference>